<dbReference type="AlphaFoldDB" id="A0A8H7UMS4"/>
<dbReference type="GO" id="GO:1990116">
    <property type="term" value="P:ribosome-associated ubiquitin-dependent protein catabolic process"/>
    <property type="evidence" value="ECO:0007669"/>
    <property type="project" value="UniProtKB-UniRule"/>
</dbReference>
<comment type="subunit">
    <text evidence="1">Component of the ribosome quality control complex (RQC).</text>
</comment>
<gene>
    <name evidence="3" type="ORF">INT44_004087</name>
</gene>
<dbReference type="GO" id="GO:0005829">
    <property type="term" value="C:cytosol"/>
    <property type="evidence" value="ECO:0007669"/>
    <property type="project" value="UniProtKB-UniRule"/>
</dbReference>
<dbReference type="InterPro" id="IPR054476">
    <property type="entry name" value="Ltn1_N"/>
</dbReference>
<proteinExistence type="inferred from homology"/>
<dbReference type="Proteomes" id="UP000612746">
    <property type="component" value="Unassembled WGS sequence"/>
</dbReference>
<accession>A0A8H7UMS4</accession>
<reference evidence="3" key="1">
    <citation type="submission" date="2020-12" db="EMBL/GenBank/DDBJ databases">
        <title>Metabolic potential, ecology and presence of endohyphal bacteria is reflected in genomic diversity of Mucoromycotina.</title>
        <authorList>
            <person name="Muszewska A."/>
            <person name="Okrasinska A."/>
            <person name="Steczkiewicz K."/>
            <person name="Drgas O."/>
            <person name="Orlowska M."/>
            <person name="Perlinska-Lenart U."/>
            <person name="Aleksandrzak-Piekarczyk T."/>
            <person name="Szatraj K."/>
            <person name="Zielenkiewicz U."/>
            <person name="Pilsyk S."/>
            <person name="Malc E."/>
            <person name="Mieczkowski P."/>
            <person name="Kruszewska J.S."/>
            <person name="Biernat P."/>
            <person name="Pawlowska J."/>
        </authorList>
    </citation>
    <scope>NUCLEOTIDE SEQUENCE</scope>
    <source>
        <strain evidence="3">WA0000051536</strain>
    </source>
</reference>
<sequence length="165" mass="18023">RAADFAGAGNGAVDLQNLGGFARFVTPTHGSFAPTSPMAKSGSSEGEIATSHDLSPELVVVIKKLSKRDSITKDRLFGKLAIDVDRRVRLATQSVHQFIVSVAKRKIAPHLKSMIGPWLICFFDPSKDVARIATTSFSVSYDRYIFYRVSMELLTQKPLVCFSSG</sequence>
<dbReference type="GO" id="GO:0043023">
    <property type="term" value="F:ribosomal large subunit binding"/>
    <property type="evidence" value="ECO:0007669"/>
    <property type="project" value="TreeGrafter"/>
</dbReference>
<evidence type="ECO:0000313" key="3">
    <source>
        <dbReference type="EMBL" id="KAG2188945.1"/>
    </source>
</evidence>
<evidence type="ECO:0000313" key="4">
    <source>
        <dbReference type="Proteomes" id="UP000612746"/>
    </source>
</evidence>
<dbReference type="PANTHER" id="PTHR12389">
    <property type="entry name" value="ZINC FINGER PROTEIN 294"/>
    <property type="match status" value="1"/>
</dbReference>
<comment type="caution">
    <text evidence="3">The sequence shown here is derived from an EMBL/GenBank/DDBJ whole genome shotgun (WGS) entry which is preliminary data.</text>
</comment>
<dbReference type="UniPathway" id="UPA00143"/>
<evidence type="ECO:0000256" key="1">
    <source>
        <dbReference type="RuleBase" id="RU367090"/>
    </source>
</evidence>
<dbReference type="GO" id="GO:0061630">
    <property type="term" value="F:ubiquitin protein ligase activity"/>
    <property type="evidence" value="ECO:0007669"/>
    <property type="project" value="UniProtKB-UniRule"/>
</dbReference>
<dbReference type="GO" id="GO:1990112">
    <property type="term" value="C:RQC complex"/>
    <property type="evidence" value="ECO:0007669"/>
    <property type="project" value="UniProtKB-UniRule"/>
</dbReference>
<evidence type="ECO:0000259" key="2">
    <source>
        <dbReference type="Pfam" id="PF22958"/>
    </source>
</evidence>
<dbReference type="EC" id="2.3.2.27" evidence="1"/>
<keyword evidence="1" id="KW-0862">Zinc</keyword>
<organism evidence="3 4">
    <name type="scientific">Umbelopsis vinacea</name>
    <dbReference type="NCBI Taxonomy" id="44442"/>
    <lineage>
        <taxon>Eukaryota</taxon>
        <taxon>Fungi</taxon>
        <taxon>Fungi incertae sedis</taxon>
        <taxon>Mucoromycota</taxon>
        <taxon>Mucoromycotina</taxon>
        <taxon>Umbelopsidomycetes</taxon>
        <taxon>Umbelopsidales</taxon>
        <taxon>Umbelopsidaceae</taxon>
        <taxon>Umbelopsis</taxon>
    </lineage>
</organism>
<comment type="pathway">
    <text evidence="1">Protein modification; protein ubiquitination.</text>
</comment>
<keyword evidence="1" id="KW-0479">Metal-binding</keyword>
<keyword evidence="1" id="KW-0808">Transferase</keyword>
<dbReference type="GO" id="GO:0008270">
    <property type="term" value="F:zinc ion binding"/>
    <property type="evidence" value="ECO:0007669"/>
    <property type="project" value="UniProtKB-KW"/>
</dbReference>
<dbReference type="OrthoDB" id="2421882at2759"/>
<keyword evidence="1" id="KW-0833">Ubl conjugation pathway</keyword>
<feature type="non-terminal residue" evidence="3">
    <location>
        <position position="1"/>
    </location>
</feature>
<feature type="domain" description="E3 ubiquitin-protein ligase listerin N-terminal" evidence="2">
    <location>
        <begin position="75"/>
        <end position="140"/>
    </location>
</feature>
<dbReference type="InterPro" id="IPR039795">
    <property type="entry name" value="LTN1/Rkr1"/>
</dbReference>
<comment type="function">
    <text evidence="1">E3 ubiquitin-protein ligase. Component of the ribosome quality control complex (RQC), a ribosome-associated complex that mediates ubiquitination and extraction of incompletely synthesized nascent chains for proteasomal degradation.</text>
</comment>
<comment type="catalytic activity">
    <reaction evidence="1">
        <text>S-ubiquitinyl-[E2 ubiquitin-conjugating enzyme]-L-cysteine + [acceptor protein]-L-lysine = [E2 ubiquitin-conjugating enzyme]-L-cysteine + N(6)-ubiquitinyl-[acceptor protein]-L-lysine.</text>
        <dbReference type="EC" id="2.3.2.27"/>
    </reaction>
</comment>
<keyword evidence="4" id="KW-1185">Reference proteome</keyword>
<dbReference type="Pfam" id="PF22958">
    <property type="entry name" value="Ltn1_1st"/>
    <property type="match status" value="1"/>
</dbReference>
<dbReference type="EMBL" id="JAEPRA010000001">
    <property type="protein sequence ID" value="KAG2188945.1"/>
    <property type="molecule type" value="Genomic_DNA"/>
</dbReference>
<protein>
    <recommendedName>
        <fullName evidence="1">E3 ubiquitin-protein ligase listerin</fullName>
        <ecNumber evidence="1">2.3.2.27</ecNumber>
    </recommendedName>
    <alternativeName>
        <fullName evidence="1">RING-type E3 ubiquitin transferase listerin</fullName>
    </alternativeName>
</protein>
<dbReference type="GO" id="GO:0016567">
    <property type="term" value="P:protein ubiquitination"/>
    <property type="evidence" value="ECO:0007669"/>
    <property type="project" value="UniProtKB-UniPathway"/>
</dbReference>
<dbReference type="PANTHER" id="PTHR12389:SF0">
    <property type="entry name" value="E3 UBIQUITIN-PROTEIN LIGASE LISTERIN"/>
    <property type="match status" value="1"/>
</dbReference>
<name>A0A8H7UMS4_9FUNG</name>
<dbReference type="GO" id="GO:0072344">
    <property type="term" value="P:rescue of stalled ribosome"/>
    <property type="evidence" value="ECO:0007669"/>
    <property type="project" value="UniProtKB-UniRule"/>
</dbReference>
<keyword evidence="1" id="KW-0863">Zinc-finger</keyword>
<comment type="similarity">
    <text evidence="1">Belongs to the LTN1 family.</text>
</comment>